<dbReference type="AlphaFoldDB" id="A0A0F9M5I9"/>
<organism evidence="1">
    <name type="scientific">marine sediment metagenome</name>
    <dbReference type="NCBI Taxonomy" id="412755"/>
    <lineage>
        <taxon>unclassified sequences</taxon>
        <taxon>metagenomes</taxon>
        <taxon>ecological metagenomes</taxon>
    </lineage>
</organism>
<protein>
    <submittedName>
        <fullName evidence="1">Uncharacterized protein</fullName>
    </submittedName>
</protein>
<comment type="caution">
    <text evidence="1">The sequence shown here is derived from an EMBL/GenBank/DDBJ whole genome shotgun (WGS) entry which is preliminary data.</text>
</comment>
<gene>
    <name evidence="1" type="ORF">LCGC14_1132690</name>
</gene>
<accession>A0A0F9M5I9</accession>
<proteinExistence type="predicted"/>
<name>A0A0F9M5I9_9ZZZZ</name>
<reference evidence="1" key="1">
    <citation type="journal article" date="2015" name="Nature">
        <title>Complex archaea that bridge the gap between prokaryotes and eukaryotes.</title>
        <authorList>
            <person name="Spang A."/>
            <person name="Saw J.H."/>
            <person name="Jorgensen S.L."/>
            <person name="Zaremba-Niedzwiedzka K."/>
            <person name="Martijn J."/>
            <person name="Lind A.E."/>
            <person name="van Eijk R."/>
            <person name="Schleper C."/>
            <person name="Guy L."/>
            <person name="Ettema T.J."/>
        </authorList>
    </citation>
    <scope>NUCLEOTIDE SEQUENCE</scope>
</reference>
<evidence type="ECO:0000313" key="1">
    <source>
        <dbReference type="EMBL" id="KKN00939.1"/>
    </source>
</evidence>
<dbReference type="EMBL" id="LAZR01005317">
    <property type="protein sequence ID" value="KKN00939.1"/>
    <property type="molecule type" value="Genomic_DNA"/>
</dbReference>
<sequence>MKIKVPKEIKIGANCVTVLFEDALIDFHDKVGQARYYAGEIVLLKRGVQDSILMGNFLHELIHWIDHTYNNLQLNETQTDALANGIHILLDDLGVELDWSDIK</sequence>